<sequence length="25" mass="2808">DGQLFVIYDQKSLALEKGAIIVEEE</sequence>
<evidence type="ECO:0000313" key="2">
    <source>
        <dbReference type="Proteomes" id="UP000004848"/>
    </source>
</evidence>
<feature type="non-terminal residue" evidence="1">
    <location>
        <position position="1"/>
    </location>
</feature>
<dbReference type="AlphaFoldDB" id="A0P4E2"/>
<evidence type="ECO:0000313" key="1">
    <source>
        <dbReference type="EMBL" id="EAV40093.1"/>
    </source>
</evidence>
<gene>
    <name evidence="1" type="ORF">SIAM614_31596</name>
</gene>
<accession>A0P4E2</accession>
<comment type="caution">
    <text evidence="1">The sequence shown here is derived from an EMBL/GenBank/DDBJ whole genome shotgun (WGS) entry which is preliminary data.</text>
</comment>
<proteinExistence type="predicted"/>
<organism evidence="1 2">
    <name type="scientific">Roseibium aggregatum (strain ATCC 25650 / DSM 13394 / JCM 20685 / NBRC 16684 / NCIMB 2208 / IAM 12614 / B1)</name>
    <name type="common">Stappia aggregata</name>
    <dbReference type="NCBI Taxonomy" id="384765"/>
    <lineage>
        <taxon>Bacteria</taxon>
        <taxon>Pseudomonadati</taxon>
        <taxon>Pseudomonadota</taxon>
        <taxon>Alphaproteobacteria</taxon>
        <taxon>Hyphomicrobiales</taxon>
        <taxon>Stappiaceae</taxon>
        <taxon>Roseibium</taxon>
    </lineage>
</organism>
<protein>
    <submittedName>
        <fullName evidence="1">Uncharacterized protein</fullName>
    </submittedName>
</protein>
<reference evidence="1 2" key="1">
    <citation type="submission" date="2006-05" db="EMBL/GenBank/DDBJ databases">
        <authorList>
            <person name="King G."/>
            <person name="Ferriera S."/>
            <person name="Johnson J."/>
            <person name="Kravitz S."/>
            <person name="Beeson K."/>
            <person name="Sutton G."/>
            <person name="Rogers Y.-H."/>
            <person name="Friedman R."/>
            <person name="Frazier M."/>
            <person name="Venter J.C."/>
        </authorList>
    </citation>
    <scope>NUCLEOTIDE SEQUENCE [LARGE SCALE GENOMIC DNA]</scope>
    <source>
        <strain evidence="2">ATCC 25650 / DSM 13394 / JCM 20685 / NBRC 16684 / NCIMB 2208 / IAM 12614 / B1</strain>
    </source>
</reference>
<name>A0P4E2_ROSAI</name>
<dbReference type="Proteomes" id="UP000004848">
    <property type="component" value="Unassembled WGS sequence"/>
</dbReference>
<dbReference type="EMBL" id="AAUW01000047">
    <property type="protein sequence ID" value="EAV40093.1"/>
    <property type="molecule type" value="Genomic_DNA"/>
</dbReference>